<feature type="domain" description="DUF305" evidence="2">
    <location>
        <begin position="67"/>
        <end position="241"/>
    </location>
</feature>
<dbReference type="InterPro" id="IPR012347">
    <property type="entry name" value="Ferritin-like"/>
</dbReference>
<dbReference type="EMBL" id="JACHNA010000001">
    <property type="protein sequence ID" value="MBB4735124.1"/>
    <property type="molecule type" value="Genomic_DNA"/>
</dbReference>
<accession>A0A7W7M2V5</accession>
<dbReference type="PANTHER" id="PTHR36933:SF1">
    <property type="entry name" value="SLL0788 PROTEIN"/>
    <property type="match status" value="1"/>
</dbReference>
<dbReference type="Proteomes" id="UP000540191">
    <property type="component" value="Unassembled WGS sequence"/>
</dbReference>
<sequence length="349" mass="36920">MSCTRPLSASRRRWGTVTGSAALILSLGLTGCTANKGGTIDEADPSTYADGVILKPSESSSADRGKDIAFASGMIRNHQQAVEYSRILLDKEDVDEDARRVAQDIVDHHPGVVDELTGMLEDWGVESTEEAEQSAEATPSASAGPGAAAAGPSADEEAMAAAQDAAEDRRSGLLTSEERQALETAEGEDAGRIYLLQMQRLHYGAVMIAGTEVDEGEDDEAKTRAKQLRDKYKQDIEDMQSQLGDDKVVSGGSFDKDVPENAPKSIDNTDENWQRKLNQRLDGNDQVGQTDGDDSPDDGDKPEDADSAETRGENGDDGGQSDSSSSPDSEQSPATPSPSGDSAAPSPSR</sequence>
<dbReference type="RefSeq" id="WP_158495800.1">
    <property type="nucleotide sequence ID" value="NZ_JACHNA010000001.1"/>
</dbReference>
<dbReference type="AlphaFoldDB" id="A0A7W7M2V5"/>
<protein>
    <submittedName>
        <fullName evidence="3">Uncharacterized protein (DUF305 family)</fullName>
    </submittedName>
</protein>
<feature type="region of interest" description="Disordered" evidence="1">
    <location>
        <begin position="214"/>
        <end position="349"/>
    </location>
</feature>
<dbReference type="PROSITE" id="PS51257">
    <property type="entry name" value="PROKAR_LIPOPROTEIN"/>
    <property type="match status" value="1"/>
</dbReference>
<feature type="compositionally biased region" description="Basic and acidic residues" evidence="1">
    <location>
        <begin position="244"/>
        <end position="259"/>
    </location>
</feature>
<keyword evidence="4" id="KW-1185">Reference proteome</keyword>
<feature type="compositionally biased region" description="Basic and acidic residues" evidence="1">
    <location>
        <begin position="221"/>
        <end position="236"/>
    </location>
</feature>
<feature type="compositionally biased region" description="Low complexity" evidence="1">
    <location>
        <begin position="320"/>
        <end position="349"/>
    </location>
</feature>
<name>A0A7W7M2V5_9MICC</name>
<feature type="compositionally biased region" description="Low complexity" evidence="1">
    <location>
        <begin position="134"/>
        <end position="164"/>
    </location>
</feature>
<reference evidence="3 4" key="1">
    <citation type="submission" date="2020-08" db="EMBL/GenBank/DDBJ databases">
        <title>Sequencing the genomes of 1000 actinobacteria strains.</title>
        <authorList>
            <person name="Klenk H.-P."/>
        </authorList>
    </citation>
    <scope>NUCLEOTIDE SEQUENCE [LARGE SCALE GENOMIC DNA]</scope>
    <source>
        <strain evidence="3 4">DSM 23974</strain>
    </source>
</reference>
<proteinExistence type="predicted"/>
<dbReference type="InterPro" id="IPR005183">
    <property type="entry name" value="DUF305_CopM-like"/>
</dbReference>
<evidence type="ECO:0000313" key="4">
    <source>
        <dbReference type="Proteomes" id="UP000540191"/>
    </source>
</evidence>
<evidence type="ECO:0000313" key="3">
    <source>
        <dbReference type="EMBL" id="MBB4735124.1"/>
    </source>
</evidence>
<dbReference type="Gene3D" id="1.20.1260.10">
    <property type="match status" value="1"/>
</dbReference>
<dbReference type="PANTHER" id="PTHR36933">
    <property type="entry name" value="SLL0788 PROTEIN"/>
    <property type="match status" value="1"/>
</dbReference>
<organism evidence="3 4">
    <name type="scientific">Micrococcus cohnii</name>
    <dbReference type="NCBI Taxonomy" id="993416"/>
    <lineage>
        <taxon>Bacteria</taxon>
        <taxon>Bacillati</taxon>
        <taxon>Actinomycetota</taxon>
        <taxon>Actinomycetes</taxon>
        <taxon>Micrococcales</taxon>
        <taxon>Micrococcaceae</taxon>
        <taxon>Micrococcus</taxon>
    </lineage>
</organism>
<feature type="region of interest" description="Disordered" evidence="1">
    <location>
        <begin position="126"/>
        <end position="185"/>
    </location>
</feature>
<evidence type="ECO:0000256" key="1">
    <source>
        <dbReference type="SAM" id="MobiDB-lite"/>
    </source>
</evidence>
<evidence type="ECO:0000259" key="2">
    <source>
        <dbReference type="Pfam" id="PF03713"/>
    </source>
</evidence>
<feature type="compositionally biased region" description="Basic and acidic residues" evidence="1">
    <location>
        <begin position="298"/>
        <end position="314"/>
    </location>
</feature>
<comment type="caution">
    <text evidence="3">The sequence shown here is derived from an EMBL/GenBank/DDBJ whole genome shotgun (WGS) entry which is preliminary data.</text>
</comment>
<feature type="compositionally biased region" description="Basic and acidic residues" evidence="1">
    <location>
        <begin position="166"/>
        <end position="181"/>
    </location>
</feature>
<dbReference type="Pfam" id="PF03713">
    <property type="entry name" value="DUF305"/>
    <property type="match status" value="1"/>
</dbReference>
<gene>
    <name evidence="3" type="ORF">HDA30_000632</name>
</gene>